<feature type="domain" description="Methyltransferase small" evidence="4">
    <location>
        <begin position="71"/>
        <end position="153"/>
    </location>
</feature>
<sequence>MTRRSVPADGPSFKGWTRPGPVPPGGVELEPGETLDGLCGHWRIFQLEKGNRFSTDDLVTAWYGTTWCPRAARIADLGSGIGSVALLAAWRCPGAVVHTVEAQEQSLRLARKSIRANGQEDRILPRLGDLRDPDLFGDQAPFDLVTGTPPYWPEGHRLPAAHAQSVPARLEVRGSIADYAQAAARLLAPGGLFACVFPNDQRERALAALREAGLLCLHRREVVFKEGEPYGLDVFAAARRQDLPEGFEARAECPEAEAPVLVRRADGSVAPDIARVRLALGFPPGI</sequence>
<dbReference type="InterPro" id="IPR050210">
    <property type="entry name" value="tRNA_Adenine-N(6)_MTase"/>
</dbReference>
<dbReference type="SUPFAM" id="SSF53335">
    <property type="entry name" value="S-adenosyl-L-methionine-dependent methyltransferases"/>
    <property type="match status" value="1"/>
</dbReference>
<organism evidence="5 6">
    <name type="scientific">Candidatus Geothrix odensensis</name>
    <dbReference type="NCBI Taxonomy" id="2954440"/>
    <lineage>
        <taxon>Bacteria</taxon>
        <taxon>Pseudomonadati</taxon>
        <taxon>Acidobacteriota</taxon>
        <taxon>Holophagae</taxon>
        <taxon>Holophagales</taxon>
        <taxon>Holophagaceae</taxon>
        <taxon>Geothrix</taxon>
    </lineage>
</organism>
<accession>A0A936F4N3</accession>
<keyword evidence="1 5" id="KW-0808">Transferase</keyword>
<gene>
    <name evidence="5" type="ORF">IPN91_15730</name>
</gene>
<keyword evidence="1 5" id="KW-0489">Methyltransferase</keyword>
<dbReference type="PANTHER" id="PTHR47739">
    <property type="entry name" value="TRNA1(VAL) (ADENINE(37)-N6)-METHYLTRANSFERASE"/>
    <property type="match status" value="1"/>
</dbReference>
<dbReference type="InterPro" id="IPR007848">
    <property type="entry name" value="Small_mtfrase_dom"/>
</dbReference>
<reference evidence="5 6" key="1">
    <citation type="submission" date="2020-10" db="EMBL/GenBank/DDBJ databases">
        <title>Connecting structure to function with the recovery of over 1000 high-quality activated sludge metagenome-assembled genomes encoding full-length rRNA genes using long-read sequencing.</title>
        <authorList>
            <person name="Singleton C.M."/>
            <person name="Petriglieri F."/>
            <person name="Kristensen J.M."/>
            <person name="Kirkegaard R.H."/>
            <person name="Michaelsen T.Y."/>
            <person name="Andersen M.H."/>
            <person name="Karst S.M."/>
            <person name="Dueholm M.S."/>
            <person name="Nielsen P.H."/>
            <person name="Albertsen M."/>
        </authorList>
    </citation>
    <scope>NUCLEOTIDE SEQUENCE [LARGE SCALE GENOMIC DNA]</scope>
    <source>
        <strain evidence="5">OdNE_18-Q3-R46-58_MAXAC.008</strain>
    </source>
</reference>
<evidence type="ECO:0000256" key="1">
    <source>
        <dbReference type="ARBA" id="ARBA00022603"/>
    </source>
</evidence>
<feature type="region of interest" description="Disordered" evidence="3">
    <location>
        <begin position="1"/>
        <end position="26"/>
    </location>
</feature>
<dbReference type="Pfam" id="PF05175">
    <property type="entry name" value="MTS"/>
    <property type="match status" value="1"/>
</dbReference>
<keyword evidence="2" id="KW-0949">S-adenosyl-L-methionine</keyword>
<dbReference type="GO" id="GO:0032259">
    <property type="term" value="P:methylation"/>
    <property type="evidence" value="ECO:0007669"/>
    <property type="project" value="UniProtKB-KW"/>
</dbReference>
<evidence type="ECO:0000256" key="3">
    <source>
        <dbReference type="SAM" id="MobiDB-lite"/>
    </source>
</evidence>
<evidence type="ECO:0000313" key="6">
    <source>
        <dbReference type="Proteomes" id="UP000709959"/>
    </source>
</evidence>
<proteinExistence type="predicted"/>
<evidence type="ECO:0000259" key="4">
    <source>
        <dbReference type="Pfam" id="PF05175"/>
    </source>
</evidence>
<dbReference type="CDD" id="cd02440">
    <property type="entry name" value="AdoMet_MTases"/>
    <property type="match status" value="1"/>
</dbReference>
<dbReference type="GO" id="GO:0008168">
    <property type="term" value="F:methyltransferase activity"/>
    <property type="evidence" value="ECO:0007669"/>
    <property type="project" value="UniProtKB-KW"/>
</dbReference>
<name>A0A936F4N3_9BACT</name>
<evidence type="ECO:0000313" key="5">
    <source>
        <dbReference type="EMBL" id="MBK8574029.1"/>
    </source>
</evidence>
<dbReference type="PANTHER" id="PTHR47739:SF1">
    <property type="entry name" value="TRNA1(VAL) (ADENINE(37)-N6)-METHYLTRANSFERASE"/>
    <property type="match status" value="1"/>
</dbReference>
<evidence type="ECO:0000256" key="2">
    <source>
        <dbReference type="ARBA" id="ARBA00022691"/>
    </source>
</evidence>
<dbReference type="AlphaFoldDB" id="A0A936F4N3"/>
<protein>
    <submittedName>
        <fullName evidence="5">Methyltransferase</fullName>
    </submittedName>
</protein>
<dbReference type="EMBL" id="JADKCH010000033">
    <property type="protein sequence ID" value="MBK8574029.1"/>
    <property type="molecule type" value="Genomic_DNA"/>
</dbReference>
<comment type="caution">
    <text evidence="5">The sequence shown here is derived from an EMBL/GenBank/DDBJ whole genome shotgun (WGS) entry which is preliminary data.</text>
</comment>
<dbReference type="InterPro" id="IPR029063">
    <property type="entry name" value="SAM-dependent_MTases_sf"/>
</dbReference>
<dbReference type="Proteomes" id="UP000709959">
    <property type="component" value="Unassembled WGS sequence"/>
</dbReference>
<dbReference type="Gene3D" id="3.40.50.150">
    <property type="entry name" value="Vaccinia Virus protein VP39"/>
    <property type="match status" value="1"/>
</dbReference>